<keyword evidence="3" id="KW-1185">Reference proteome</keyword>
<protein>
    <recommendedName>
        <fullName evidence="4">Zinc metallopeptidase</fullName>
    </recommendedName>
</protein>
<evidence type="ECO:0000256" key="1">
    <source>
        <dbReference type="SAM" id="Phobius"/>
    </source>
</evidence>
<sequence>MIPLLVLGAIILVAAGVPGLWVRRVMGRYRTPGDRYRMTGAELARDLLRRLELPHVEVEQTTQGDHYDPLRRRIGLSRENYEGRSLTAVTVAAHEVGHAVQDAIGYRPLHWRTRMVRWATAGQRVGAGLLLGLPLILAVSRSPALLLPAAALGVAGLATGVLVHLVTLPTEFDASFRRAMPLLEAGYLHPEDRPHARRILQAAALTYVAAAAMSLLNVWLWLRLLRP</sequence>
<keyword evidence="1" id="KW-1133">Transmembrane helix</keyword>
<dbReference type="STRING" id="406100.SAMN04488052_10989"/>
<proteinExistence type="predicted"/>
<dbReference type="PANTHER" id="PTHR36434">
    <property type="entry name" value="MEMBRANE PROTEASE YUGP-RELATED"/>
    <property type="match status" value="1"/>
</dbReference>
<dbReference type="OrthoDB" id="9805386at2"/>
<dbReference type="RefSeq" id="WP_091645567.1">
    <property type="nucleotide sequence ID" value="NZ_FOEG01000009.1"/>
</dbReference>
<dbReference type="AlphaFoldDB" id="A0A1H8V344"/>
<dbReference type="EMBL" id="FOEG01000009">
    <property type="protein sequence ID" value="SEP09654.1"/>
    <property type="molecule type" value="Genomic_DNA"/>
</dbReference>
<dbReference type="PANTHER" id="PTHR36434:SF1">
    <property type="entry name" value="MEMBRANE PROTEASE YUGP-RELATED"/>
    <property type="match status" value="1"/>
</dbReference>
<evidence type="ECO:0000313" key="2">
    <source>
        <dbReference type="EMBL" id="SEP09654.1"/>
    </source>
</evidence>
<dbReference type="Pfam" id="PF04298">
    <property type="entry name" value="Zn_peptidase_2"/>
    <property type="match status" value="1"/>
</dbReference>
<feature type="transmembrane region" description="Helical" evidence="1">
    <location>
        <begin position="202"/>
        <end position="222"/>
    </location>
</feature>
<evidence type="ECO:0000313" key="3">
    <source>
        <dbReference type="Proteomes" id="UP000199657"/>
    </source>
</evidence>
<evidence type="ECO:0008006" key="4">
    <source>
        <dbReference type="Google" id="ProtNLM"/>
    </source>
</evidence>
<dbReference type="Proteomes" id="UP000199657">
    <property type="component" value="Unassembled WGS sequence"/>
</dbReference>
<organism evidence="2 3">
    <name type="scientific">Aquisalimonas asiatica</name>
    <dbReference type="NCBI Taxonomy" id="406100"/>
    <lineage>
        <taxon>Bacteria</taxon>
        <taxon>Pseudomonadati</taxon>
        <taxon>Pseudomonadota</taxon>
        <taxon>Gammaproteobacteria</taxon>
        <taxon>Chromatiales</taxon>
        <taxon>Ectothiorhodospiraceae</taxon>
        <taxon>Aquisalimonas</taxon>
    </lineage>
</organism>
<accession>A0A1H8V344</accession>
<reference evidence="2 3" key="1">
    <citation type="submission" date="2016-10" db="EMBL/GenBank/DDBJ databases">
        <authorList>
            <person name="de Groot N.N."/>
        </authorList>
    </citation>
    <scope>NUCLEOTIDE SEQUENCE [LARGE SCALE GENOMIC DNA]</scope>
    <source>
        <strain evidence="2 3">CGMCC 1.6291</strain>
    </source>
</reference>
<keyword evidence="1" id="KW-0812">Transmembrane</keyword>
<feature type="transmembrane region" description="Helical" evidence="1">
    <location>
        <begin position="121"/>
        <end position="139"/>
    </location>
</feature>
<keyword evidence="1" id="KW-0472">Membrane</keyword>
<feature type="transmembrane region" description="Helical" evidence="1">
    <location>
        <begin position="6"/>
        <end position="22"/>
    </location>
</feature>
<name>A0A1H8V344_9GAMM</name>
<gene>
    <name evidence="2" type="ORF">SAMN04488052_10989</name>
</gene>
<feature type="transmembrane region" description="Helical" evidence="1">
    <location>
        <begin position="145"/>
        <end position="168"/>
    </location>
</feature>
<dbReference type="InterPro" id="IPR007395">
    <property type="entry name" value="Zn_peptidase_2"/>
</dbReference>